<reference evidence="2 3" key="1">
    <citation type="submission" date="2018-05" db="EMBL/GenBank/DDBJ databases">
        <title>Draft genome sequence of Scytalidium lignicola DSM 105466, a ubiquitous saprotrophic fungus.</title>
        <authorList>
            <person name="Buettner E."/>
            <person name="Gebauer A.M."/>
            <person name="Hofrichter M."/>
            <person name="Liers C."/>
            <person name="Kellner H."/>
        </authorList>
    </citation>
    <scope>NUCLEOTIDE SEQUENCE [LARGE SCALE GENOMIC DNA]</scope>
    <source>
        <strain evidence="2 3">DSM 105466</strain>
    </source>
</reference>
<feature type="non-terminal residue" evidence="2">
    <location>
        <position position="126"/>
    </location>
</feature>
<name>A0A3E2GS15_SCYLI</name>
<protein>
    <submittedName>
        <fullName evidence="2">Uncharacterized protein</fullName>
    </submittedName>
</protein>
<gene>
    <name evidence="2" type="ORF">B7463_g12500</name>
</gene>
<sequence length="126" mass="13635">MAREVKTSRAPRDDKRVRKRSISGTRDQKRLSKDSKINATGPFTPRNPGFPALKSPRAPDITPLKDDSSLFITTPQTPSRDSSASGQEKRVGIAAQEVSGSQQNPSDKYILVPGIPMPLPGTARAP</sequence>
<feature type="region of interest" description="Disordered" evidence="1">
    <location>
        <begin position="1"/>
        <end position="126"/>
    </location>
</feature>
<evidence type="ECO:0000313" key="2">
    <source>
        <dbReference type="EMBL" id="RFU23837.1"/>
    </source>
</evidence>
<dbReference type="EMBL" id="NCSJ02000587">
    <property type="protein sequence ID" value="RFU23837.1"/>
    <property type="molecule type" value="Genomic_DNA"/>
</dbReference>
<evidence type="ECO:0000256" key="1">
    <source>
        <dbReference type="SAM" id="MobiDB-lite"/>
    </source>
</evidence>
<dbReference type="AlphaFoldDB" id="A0A3E2GS15"/>
<accession>A0A3E2GS15</accession>
<feature type="compositionally biased region" description="Polar residues" evidence="1">
    <location>
        <begin position="70"/>
        <end position="86"/>
    </location>
</feature>
<organism evidence="2 3">
    <name type="scientific">Scytalidium lignicola</name>
    <name type="common">Hyphomycete</name>
    <dbReference type="NCBI Taxonomy" id="5539"/>
    <lineage>
        <taxon>Eukaryota</taxon>
        <taxon>Fungi</taxon>
        <taxon>Dikarya</taxon>
        <taxon>Ascomycota</taxon>
        <taxon>Pezizomycotina</taxon>
        <taxon>Leotiomycetes</taxon>
        <taxon>Leotiomycetes incertae sedis</taxon>
        <taxon>Scytalidium</taxon>
    </lineage>
</organism>
<evidence type="ECO:0000313" key="3">
    <source>
        <dbReference type="Proteomes" id="UP000258309"/>
    </source>
</evidence>
<dbReference type="Proteomes" id="UP000258309">
    <property type="component" value="Unassembled WGS sequence"/>
</dbReference>
<comment type="caution">
    <text evidence="2">The sequence shown here is derived from an EMBL/GenBank/DDBJ whole genome shotgun (WGS) entry which is preliminary data.</text>
</comment>
<proteinExistence type="predicted"/>
<feature type="compositionally biased region" description="Basic and acidic residues" evidence="1">
    <location>
        <begin position="1"/>
        <end position="16"/>
    </location>
</feature>
<feature type="compositionally biased region" description="Basic and acidic residues" evidence="1">
    <location>
        <begin position="26"/>
        <end position="36"/>
    </location>
</feature>
<keyword evidence="3" id="KW-1185">Reference proteome</keyword>
<feature type="non-terminal residue" evidence="2">
    <location>
        <position position="1"/>
    </location>
</feature>